<dbReference type="EMBL" id="UINC01026165">
    <property type="protein sequence ID" value="SVB03121.1"/>
    <property type="molecule type" value="Genomic_DNA"/>
</dbReference>
<sequence>MIGLVPADKLVDYVGQEIGTSEWFEVDQERINQFADVTL</sequence>
<accession>A0A382AP96</accession>
<organism evidence="1">
    <name type="scientific">marine metagenome</name>
    <dbReference type="NCBI Taxonomy" id="408172"/>
    <lineage>
        <taxon>unclassified sequences</taxon>
        <taxon>metagenomes</taxon>
        <taxon>ecological metagenomes</taxon>
    </lineage>
</organism>
<feature type="non-terminal residue" evidence="1">
    <location>
        <position position="39"/>
    </location>
</feature>
<protein>
    <submittedName>
        <fullName evidence="1">Uncharacterized protein</fullName>
    </submittedName>
</protein>
<dbReference type="AlphaFoldDB" id="A0A382AP96"/>
<dbReference type="Gene3D" id="3.10.129.10">
    <property type="entry name" value="Hotdog Thioesterase"/>
    <property type="match status" value="1"/>
</dbReference>
<evidence type="ECO:0000313" key="1">
    <source>
        <dbReference type="EMBL" id="SVB03121.1"/>
    </source>
</evidence>
<gene>
    <name evidence="1" type="ORF">METZ01_LOCUS155975</name>
</gene>
<proteinExistence type="predicted"/>
<name>A0A382AP96_9ZZZZ</name>
<reference evidence="1" key="1">
    <citation type="submission" date="2018-05" db="EMBL/GenBank/DDBJ databases">
        <authorList>
            <person name="Lanie J.A."/>
            <person name="Ng W.-L."/>
            <person name="Kazmierczak K.M."/>
            <person name="Andrzejewski T.M."/>
            <person name="Davidsen T.M."/>
            <person name="Wayne K.J."/>
            <person name="Tettelin H."/>
            <person name="Glass J.I."/>
            <person name="Rusch D."/>
            <person name="Podicherti R."/>
            <person name="Tsui H.-C.T."/>
            <person name="Winkler M.E."/>
        </authorList>
    </citation>
    <scope>NUCLEOTIDE SEQUENCE</scope>
</reference>
<feature type="non-terminal residue" evidence="1">
    <location>
        <position position="1"/>
    </location>
</feature>